<gene>
    <name evidence="2" type="ORF">GMARGA_LOCUS25038</name>
</gene>
<feature type="compositionally biased region" description="Basic and acidic residues" evidence="1">
    <location>
        <begin position="59"/>
        <end position="92"/>
    </location>
</feature>
<accession>A0ABN7W097</accession>
<evidence type="ECO:0000313" key="3">
    <source>
        <dbReference type="Proteomes" id="UP000789901"/>
    </source>
</evidence>
<keyword evidence="3" id="KW-1185">Reference proteome</keyword>
<evidence type="ECO:0000313" key="2">
    <source>
        <dbReference type="EMBL" id="CAG8810142.1"/>
    </source>
</evidence>
<proteinExistence type="predicted"/>
<sequence>MKIKNFLLSENFKEKTCIVGYCYKKGNEVGKDEKEVDKNNDAINNKLEENKNYTRKNKKNNDINKEMDKEEPCKIDIKMSKPPKEDKRDDKNSIEVKNVYDKIWEERVTALVGKKKKEIFQSQETLNKTCKAWLENVSYFQQEIKAPDYQVQTK</sequence>
<reference evidence="2 3" key="1">
    <citation type="submission" date="2021-06" db="EMBL/GenBank/DDBJ databases">
        <authorList>
            <person name="Kallberg Y."/>
            <person name="Tangrot J."/>
            <person name="Rosling A."/>
        </authorList>
    </citation>
    <scope>NUCLEOTIDE SEQUENCE [LARGE SCALE GENOMIC DNA]</scope>
    <source>
        <strain evidence="2 3">120-4 pot B 10/14</strain>
    </source>
</reference>
<dbReference type="EMBL" id="CAJVQB010027212">
    <property type="protein sequence ID" value="CAG8810142.1"/>
    <property type="molecule type" value="Genomic_DNA"/>
</dbReference>
<dbReference type="Proteomes" id="UP000789901">
    <property type="component" value="Unassembled WGS sequence"/>
</dbReference>
<name>A0ABN7W097_GIGMA</name>
<comment type="caution">
    <text evidence="2">The sequence shown here is derived from an EMBL/GenBank/DDBJ whole genome shotgun (WGS) entry which is preliminary data.</text>
</comment>
<protein>
    <submittedName>
        <fullName evidence="2">43230_t:CDS:1</fullName>
    </submittedName>
</protein>
<evidence type="ECO:0000256" key="1">
    <source>
        <dbReference type="SAM" id="MobiDB-lite"/>
    </source>
</evidence>
<organism evidence="2 3">
    <name type="scientific">Gigaspora margarita</name>
    <dbReference type="NCBI Taxonomy" id="4874"/>
    <lineage>
        <taxon>Eukaryota</taxon>
        <taxon>Fungi</taxon>
        <taxon>Fungi incertae sedis</taxon>
        <taxon>Mucoromycota</taxon>
        <taxon>Glomeromycotina</taxon>
        <taxon>Glomeromycetes</taxon>
        <taxon>Diversisporales</taxon>
        <taxon>Gigasporaceae</taxon>
        <taxon>Gigaspora</taxon>
    </lineage>
</organism>
<feature type="region of interest" description="Disordered" evidence="1">
    <location>
        <begin position="47"/>
        <end position="92"/>
    </location>
</feature>